<accession>J7GT82</accession>
<keyword evidence="2 3" id="KW-0143">Chaperone</keyword>
<dbReference type="SUPFAM" id="SSF50129">
    <property type="entry name" value="GroES-like"/>
    <property type="match status" value="1"/>
</dbReference>
<dbReference type="GO" id="GO:0051087">
    <property type="term" value="F:protein-folding chaperone binding"/>
    <property type="evidence" value="ECO:0007669"/>
    <property type="project" value="TreeGrafter"/>
</dbReference>
<dbReference type="GO" id="GO:0044183">
    <property type="term" value="F:protein folding chaperone"/>
    <property type="evidence" value="ECO:0007669"/>
    <property type="project" value="InterPro"/>
</dbReference>
<comment type="function">
    <text evidence="3">Together with the chaperonin GroEL, plays an essential role in assisting protein folding. The GroEL-GroES system forms a nano-cage that allows encapsulation of the non-native substrate proteins and provides a physical environment optimized to promote and accelerate protein folding. GroES binds to the apical surface of the GroEL ring, thereby capping the opening of the GroEL channel.</text>
</comment>
<dbReference type="RefSeq" id="WP_014887025.1">
    <property type="nucleotide sequence ID" value="NC_018415.1"/>
</dbReference>
<comment type="subunit">
    <text evidence="3">Heptamer of 7 subunits arranged in a ring.</text>
</comment>
<dbReference type="PANTHER" id="PTHR10772:SF58">
    <property type="entry name" value="CO-CHAPERONIN GROES"/>
    <property type="match status" value="1"/>
</dbReference>
<protein>
    <recommendedName>
        <fullName evidence="3">10 kDa chaperonin</fullName>
    </recommendedName>
</protein>
<dbReference type="InterPro" id="IPR037124">
    <property type="entry name" value="Chaperonin_GroES_sf"/>
</dbReference>
<dbReference type="PATRIC" id="fig|1202537.3.peg.59"/>
<dbReference type="InterPro" id="IPR020818">
    <property type="entry name" value="Chaperonin_GroES"/>
</dbReference>
<evidence type="ECO:0000256" key="2">
    <source>
        <dbReference type="ARBA" id="ARBA00023186"/>
    </source>
</evidence>
<dbReference type="CDD" id="cd00320">
    <property type="entry name" value="cpn10"/>
    <property type="match status" value="1"/>
</dbReference>
<evidence type="ECO:0000256" key="3">
    <source>
        <dbReference type="RuleBase" id="RU000535"/>
    </source>
</evidence>
<dbReference type="SMART" id="SM00883">
    <property type="entry name" value="Cpn10"/>
    <property type="match status" value="1"/>
</dbReference>
<name>J7GT82_CARRU</name>
<sequence length="94" mass="11096">MIFFPLYDKIVVKKINLENKIGKIYIPTNDNEIIKGEVIEVGIGYLLNDGNIKPLIVKKKDNIIFKDNYNIEKYKINNIEYYFIKEKDIISIIK</sequence>
<dbReference type="InterPro" id="IPR011032">
    <property type="entry name" value="GroES-like_sf"/>
</dbReference>
<dbReference type="Proteomes" id="UP000003931">
    <property type="component" value="Chromosome"/>
</dbReference>
<proteinExistence type="inferred from homology"/>
<dbReference type="STRING" id="1202537.A33Y_065"/>
<dbReference type="EMBL" id="CP003542">
    <property type="protein sequence ID" value="AFP83724.1"/>
    <property type="molecule type" value="Genomic_DNA"/>
</dbReference>
<dbReference type="Pfam" id="PF00166">
    <property type="entry name" value="Cpn10"/>
    <property type="match status" value="1"/>
</dbReference>
<dbReference type="KEGG" id="crc:A33Y_065"/>
<evidence type="ECO:0000313" key="4">
    <source>
        <dbReference type="EMBL" id="AFP83724.1"/>
    </source>
</evidence>
<reference evidence="4 5" key="1">
    <citation type="journal article" date="2012" name="Mol. Biol. Evol.">
        <title>Genome reduction and co-evolution between the primary and secondary bacterial symbionts of psyllids.</title>
        <authorList>
            <person name="Sloan D.B."/>
            <person name="Moran N.A."/>
        </authorList>
    </citation>
    <scope>NUCLEOTIDE SEQUENCE [LARGE SCALE GENOMIC DNA]</scope>
    <source>
        <strain evidence="4 5">CS</strain>
    </source>
</reference>
<dbReference type="PANTHER" id="PTHR10772">
    <property type="entry name" value="10 KDA HEAT SHOCK PROTEIN"/>
    <property type="match status" value="1"/>
</dbReference>
<dbReference type="PRINTS" id="PR00297">
    <property type="entry name" value="CHAPERONIN10"/>
</dbReference>
<dbReference type="OrthoDB" id="9806791at2"/>
<gene>
    <name evidence="4" type="primary">groES</name>
    <name evidence="4" type="ORF">A33Y_065</name>
</gene>
<comment type="similarity">
    <text evidence="1 3">Belongs to the GroES chaperonin family.</text>
</comment>
<evidence type="ECO:0000313" key="5">
    <source>
        <dbReference type="Proteomes" id="UP000003931"/>
    </source>
</evidence>
<dbReference type="Gene3D" id="2.30.33.40">
    <property type="entry name" value="GroES chaperonin"/>
    <property type="match status" value="1"/>
</dbReference>
<dbReference type="GO" id="GO:0046872">
    <property type="term" value="F:metal ion binding"/>
    <property type="evidence" value="ECO:0007669"/>
    <property type="project" value="TreeGrafter"/>
</dbReference>
<dbReference type="GO" id="GO:0005524">
    <property type="term" value="F:ATP binding"/>
    <property type="evidence" value="ECO:0007669"/>
    <property type="project" value="InterPro"/>
</dbReference>
<organism evidence="4 5">
    <name type="scientific">Candidatus Carsonella ruddii CS isolate Thao2000</name>
    <dbReference type="NCBI Taxonomy" id="1202537"/>
    <lineage>
        <taxon>Bacteria</taxon>
        <taxon>Pseudomonadati</taxon>
        <taxon>Pseudomonadota</taxon>
        <taxon>Gammaproteobacteria</taxon>
        <taxon>Oceanospirillales</taxon>
        <taxon>Halomonadaceae</taxon>
        <taxon>Zymobacter group</taxon>
        <taxon>Candidatus Carsonella</taxon>
    </lineage>
</organism>
<dbReference type="GO" id="GO:0051082">
    <property type="term" value="F:unfolded protein binding"/>
    <property type="evidence" value="ECO:0007669"/>
    <property type="project" value="TreeGrafter"/>
</dbReference>
<dbReference type="HOGENOM" id="CLU_132825_1_1_6"/>
<evidence type="ECO:0000256" key="1">
    <source>
        <dbReference type="ARBA" id="ARBA00006975"/>
    </source>
</evidence>
<dbReference type="AlphaFoldDB" id="J7GT82"/>